<name>A0A8S3XEA1_PARAO</name>
<dbReference type="PANTHER" id="PTHR11161">
    <property type="entry name" value="O-ACYLTRANSFERASE"/>
    <property type="match status" value="1"/>
</dbReference>
<feature type="transmembrane region" description="Helical" evidence="1">
    <location>
        <begin position="580"/>
        <end position="605"/>
    </location>
</feature>
<dbReference type="Proteomes" id="UP000691718">
    <property type="component" value="Unassembled WGS sequence"/>
</dbReference>
<feature type="transmembrane region" description="Helical" evidence="1">
    <location>
        <begin position="546"/>
        <end position="568"/>
    </location>
</feature>
<dbReference type="PANTHER" id="PTHR11161:SF22">
    <property type="entry name" value="ACYLTRANSFERASE 3 DOMAIN-CONTAINING PROTEIN-RELATED"/>
    <property type="match status" value="1"/>
</dbReference>
<feature type="transmembrane region" description="Helical" evidence="1">
    <location>
        <begin position="220"/>
        <end position="238"/>
    </location>
</feature>
<feature type="transmembrane region" description="Helical" evidence="1">
    <location>
        <begin position="441"/>
        <end position="463"/>
    </location>
</feature>
<feature type="transmembrane region" description="Helical" evidence="1">
    <location>
        <begin position="395"/>
        <end position="414"/>
    </location>
</feature>
<keyword evidence="1" id="KW-0812">Transmembrane</keyword>
<proteinExistence type="predicted"/>
<evidence type="ECO:0000256" key="2">
    <source>
        <dbReference type="SAM" id="SignalP"/>
    </source>
</evidence>
<accession>A0A8S3XEA1</accession>
<feature type="transmembrane region" description="Helical" evidence="1">
    <location>
        <begin position="258"/>
        <end position="283"/>
    </location>
</feature>
<dbReference type="GO" id="GO:0016747">
    <property type="term" value="F:acyltransferase activity, transferring groups other than amino-acyl groups"/>
    <property type="evidence" value="ECO:0007669"/>
    <property type="project" value="InterPro"/>
</dbReference>
<feature type="domain" description="Acyltransferase 3" evidence="3">
    <location>
        <begin position="216"/>
        <end position="596"/>
    </location>
</feature>
<keyword evidence="5" id="KW-1185">Reference proteome</keyword>
<dbReference type="InterPro" id="IPR052728">
    <property type="entry name" value="O2_lipid_transport_reg"/>
</dbReference>
<evidence type="ECO:0000313" key="4">
    <source>
        <dbReference type="EMBL" id="CAG5014938.1"/>
    </source>
</evidence>
<feature type="transmembrane region" description="Helical" evidence="1">
    <location>
        <begin position="369"/>
        <end position="388"/>
    </location>
</feature>
<dbReference type="EMBL" id="CAJQZP010001064">
    <property type="protein sequence ID" value="CAG5014938.1"/>
    <property type="molecule type" value="Genomic_DNA"/>
</dbReference>
<evidence type="ECO:0000259" key="3">
    <source>
        <dbReference type="Pfam" id="PF01757"/>
    </source>
</evidence>
<dbReference type="Pfam" id="PF01757">
    <property type="entry name" value="Acyl_transf_3"/>
    <property type="match status" value="1"/>
</dbReference>
<gene>
    <name evidence="4" type="ORF">PAPOLLO_LOCUS16252</name>
</gene>
<feature type="chain" id="PRO_5035768636" evidence="2">
    <location>
        <begin position="16"/>
        <end position="628"/>
    </location>
</feature>
<feature type="transmembrane region" description="Helical" evidence="1">
    <location>
        <begin position="475"/>
        <end position="497"/>
    </location>
</feature>
<feature type="transmembrane region" description="Helical" evidence="1">
    <location>
        <begin position="147"/>
        <end position="170"/>
    </location>
</feature>
<evidence type="ECO:0000313" key="5">
    <source>
        <dbReference type="Proteomes" id="UP000691718"/>
    </source>
</evidence>
<feature type="transmembrane region" description="Helical" evidence="1">
    <location>
        <begin position="517"/>
        <end position="534"/>
    </location>
</feature>
<dbReference type="InterPro" id="IPR002656">
    <property type="entry name" value="Acyl_transf_3_dom"/>
</dbReference>
<keyword evidence="2" id="KW-0732">Signal</keyword>
<sequence>MLYLLFFVVVKECFAIITHLNDTEYRRMPPLFELDDYGTCLRKSNSLYCLARLDLFADSPNDLVTMIKEYSEYTERHYNHSYIERGVCVAKQCQKYINNTNSNTLNGGLEACLNQTIWNKYGLQAKLAHIFYCNQKDEIIEYDWSDWLFGGILVVLVSINIIGSCCDFMLEKYFHNKERDKYINGICNIILCFSLRRNWECLSSIKVKDSRLARLKGLHGLRALISFFIPLAHVMWLIGTGFTDNPQEFEKGSESSHYQLIFNGMMIVQIFFVMSGFLMVYNLEILSETVPITWSMWPTIFINRFWRLTPANALVILFTATWLRYLGSGPLWKLYVSGVVSDCRQYWWAHIFYINNYVPDDKACAVHTWHLATDMQLFVLGSIVYIATKSRERGFVISLLLLFSMAAPALHVWFQDLDALVLLKPEFYRSFWNDTYRYLHVFGHNNLSCFIIGMVTGYFAYNWQKNRVEVFKHKIWQYLTWCVIPGIVGLIFTGSVFYSERRLSLVIRMTYAATHRAILGVITAFIILGLVFKIEHKQRRVLECDCWVVLSKLSYCAYLLHLNIVHILLGARTQLGHVSFFYVIINHLGILTLSYLAAIPLFLMVEIPFNRVIKTLFQDTMVTNKKKL</sequence>
<comment type="caution">
    <text evidence="4">The sequence shown here is derived from an EMBL/GenBank/DDBJ whole genome shotgun (WGS) entry which is preliminary data.</text>
</comment>
<reference evidence="4" key="1">
    <citation type="submission" date="2021-04" db="EMBL/GenBank/DDBJ databases">
        <authorList>
            <person name="Tunstrom K."/>
        </authorList>
    </citation>
    <scope>NUCLEOTIDE SEQUENCE</scope>
</reference>
<dbReference type="AlphaFoldDB" id="A0A8S3XEA1"/>
<keyword evidence="1" id="KW-1133">Transmembrane helix</keyword>
<evidence type="ECO:0000256" key="1">
    <source>
        <dbReference type="SAM" id="Phobius"/>
    </source>
</evidence>
<feature type="signal peptide" evidence="2">
    <location>
        <begin position="1"/>
        <end position="15"/>
    </location>
</feature>
<protein>
    <submittedName>
        <fullName evidence="4">(apollo) hypothetical protein</fullName>
    </submittedName>
</protein>
<feature type="transmembrane region" description="Helical" evidence="1">
    <location>
        <begin position="304"/>
        <end position="325"/>
    </location>
</feature>
<keyword evidence="1" id="KW-0472">Membrane</keyword>
<organism evidence="4 5">
    <name type="scientific">Parnassius apollo</name>
    <name type="common">Apollo butterfly</name>
    <name type="synonym">Papilio apollo</name>
    <dbReference type="NCBI Taxonomy" id="110799"/>
    <lineage>
        <taxon>Eukaryota</taxon>
        <taxon>Metazoa</taxon>
        <taxon>Ecdysozoa</taxon>
        <taxon>Arthropoda</taxon>
        <taxon>Hexapoda</taxon>
        <taxon>Insecta</taxon>
        <taxon>Pterygota</taxon>
        <taxon>Neoptera</taxon>
        <taxon>Endopterygota</taxon>
        <taxon>Lepidoptera</taxon>
        <taxon>Glossata</taxon>
        <taxon>Ditrysia</taxon>
        <taxon>Papilionoidea</taxon>
        <taxon>Papilionidae</taxon>
        <taxon>Parnassiinae</taxon>
        <taxon>Parnassini</taxon>
        <taxon>Parnassius</taxon>
        <taxon>Parnassius</taxon>
    </lineage>
</organism>
<dbReference type="OrthoDB" id="10265389at2759"/>